<evidence type="ECO:0000313" key="1">
    <source>
        <dbReference type="EMBL" id="NEB10799.1"/>
    </source>
</evidence>
<dbReference type="EMBL" id="JAAGMA010000484">
    <property type="protein sequence ID" value="NEB10799.1"/>
    <property type="molecule type" value="Genomic_DNA"/>
</dbReference>
<dbReference type="Proteomes" id="UP000470446">
    <property type="component" value="Unassembled WGS sequence"/>
</dbReference>
<gene>
    <name evidence="1" type="ORF">G3I32_18450</name>
</gene>
<dbReference type="AlphaFoldDB" id="A0A7K3PNF4"/>
<sequence length="105" mass="12003">MSLIDWPVPPPFMWACEQCSELLWLFAPSYTADESDPGRDHVARLQVTLSRHVADEHPAEVPEPHTDDCPLCESYSRRADVRDEKLRAEHRARGLFLPPIAARLL</sequence>
<reference evidence="1 2" key="1">
    <citation type="submission" date="2020-01" db="EMBL/GenBank/DDBJ databases">
        <title>Insect and environment-associated Actinomycetes.</title>
        <authorList>
            <person name="Currrie C."/>
            <person name="Chevrette M."/>
            <person name="Carlson C."/>
            <person name="Stubbendieck R."/>
            <person name="Wendt-Pienkowski E."/>
        </authorList>
    </citation>
    <scope>NUCLEOTIDE SEQUENCE [LARGE SCALE GENOMIC DNA]</scope>
    <source>
        <strain evidence="1 2">SID14163</strain>
    </source>
</reference>
<evidence type="ECO:0000313" key="2">
    <source>
        <dbReference type="Proteomes" id="UP000470446"/>
    </source>
</evidence>
<proteinExistence type="predicted"/>
<name>A0A7K3PNF4_9ACTN</name>
<accession>A0A7K3PNF4</accession>
<comment type="caution">
    <text evidence="1">The sequence shown here is derived from an EMBL/GenBank/DDBJ whole genome shotgun (WGS) entry which is preliminary data.</text>
</comment>
<dbReference type="RefSeq" id="WP_164246111.1">
    <property type="nucleotide sequence ID" value="NZ_JAAGMA010000484.1"/>
</dbReference>
<protein>
    <submittedName>
        <fullName evidence="1">Uncharacterized protein</fullName>
    </submittedName>
</protein>
<organism evidence="1 2">
    <name type="scientific">Streptomyces coelicoflavus</name>
    <dbReference type="NCBI Taxonomy" id="285562"/>
    <lineage>
        <taxon>Bacteria</taxon>
        <taxon>Bacillati</taxon>
        <taxon>Actinomycetota</taxon>
        <taxon>Actinomycetes</taxon>
        <taxon>Kitasatosporales</taxon>
        <taxon>Streptomycetaceae</taxon>
        <taxon>Streptomyces</taxon>
    </lineage>
</organism>